<keyword evidence="5" id="KW-0444">Lipid biosynthesis</keyword>
<dbReference type="Pfam" id="PF06974">
    <property type="entry name" value="WS_DGAT_C"/>
    <property type="match status" value="1"/>
</dbReference>
<dbReference type="EMBL" id="QEKQ01000006">
    <property type="protein sequence ID" value="PVY75966.1"/>
    <property type="molecule type" value="Genomic_DNA"/>
</dbReference>
<dbReference type="InterPro" id="IPR009721">
    <property type="entry name" value="O-acyltransferase_WSD1_C"/>
</dbReference>
<keyword evidence="7" id="KW-0319">Glycerol metabolism</keyword>
<dbReference type="PANTHER" id="PTHR31650:SF1">
    <property type="entry name" value="WAX ESTER SYNTHASE_DIACYLGLYCEROL ACYLTRANSFERASE 4-RELATED"/>
    <property type="match status" value="1"/>
</dbReference>
<name>A0A2U1CW43_9GAMM</name>
<feature type="domain" description="O-acyltransferase WSD1-like N-terminal" evidence="11">
    <location>
        <begin position="8"/>
        <end position="270"/>
    </location>
</feature>
<comment type="pathway">
    <text evidence="1">Glycerolipid metabolism; triacylglycerol biosynthesis.</text>
</comment>
<dbReference type="OrthoDB" id="9810950at2"/>
<comment type="caution">
    <text evidence="13">The sequence shown here is derived from an EMBL/GenBank/DDBJ whole genome shotgun (WGS) entry which is preliminary data.</text>
</comment>
<comment type="similarity">
    <text evidence="3">Belongs to the long-chain O-acyltransferase family.</text>
</comment>
<comment type="catalytic activity">
    <reaction evidence="10">
        <text>an acyl-CoA + a 1,2-diacyl-sn-glycerol = a triacyl-sn-glycerol + CoA</text>
        <dbReference type="Rhea" id="RHEA:10868"/>
        <dbReference type="ChEBI" id="CHEBI:17815"/>
        <dbReference type="ChEBI" id="CHEBI:57287"/>
        <dbReference type="ChEBI" id="CHEBI:58342"/>
        <dbReference type="ChEBI" id="CHEBI:64615"/>
        <dbReference type="EC" id="2.3.1.20"/>
    </reaction>
</comment>
<dbReference type="PANTHER" id="PTHR31650">
    <property type="entry name" value="O-ACYLTRANSFERASE (WSD1-LIKE) FAMILY PROTEIN"/>
    <property type="match status" value="1"/>
</dbReference>
<protein>
    <recommendedName>
        <fullName evidence="4">diacylglycerol O-acyltransferase</fullName>
        <ecNumber evidence="4">2.3.1.20</ecNumber>
    </recommendedName>
</protein>
<gene>
    <name evidence="13" type="ORF">C8D92_106228</name>
</gene>
<evidence type="ECO:0000256" key="5">
    <source>
        <dbReference type="ARBA" id="ARBA00022516"/>
    </source>
</evidence>
<dbReference type="Gene3D" id="3.30.559.10">
    <property type="entry name" value="Chloramphenicol acetyltransferase-like domain"/>
    <property type="match status" value="1"/>
</dbReference>
<evidence type="ECO:0000256" key="4">
    <source>
        <dbReference type="ARBA" id="ARBA00013244"/>
    </source>
</evidence>
<evidence type="ECO:0000256" key="6">
    <source>
        <dbReference type="ARBA" id="ARBA00022679"/>
    </source>
</evidence>
<dbReference type="UniPathway" id="UPA00282"/>
<dbReference type="EC" id="2.3.1.20" evidence="4"/>
<reference evidence="13 14" key="1">
    <citation type="submission" date="2018-04" db="EMBL/GenBank/DDBJ databases">
        <title>Genomic Encyclopedia of Type Strains, Phase IV (KMG-IV): sequencing the most valuable type-strain genomes for metagenomic binning, comparative biology and taxonomic classification.</title>
        <authorList>
            <person name="Goeker M."/>
        </authorList>
    </citation>
    <scope>NUCLEOTIDE SEQUENCE [LARGE SCALE GENOMIC DNA]</scope>
    <source>
        <strain evidence="13 14">DSM 28688</strain>
    </source>
</reference>
<dbReference type="InterPro" id="IPR014292">
    <property type="entry name" value="Acyl_transf_WS/DGAT"/>
</dbReference>
<dbReference type="NCBIfam" id="TIGR02946">
    <property type="entry name" value="acyl_WS_DGAT"/>
    <property type="match status" value="1"/>
</dbReference>
<dbReference type="GO" id="GO:0019432">
    <property type="term" value="P:triglyceride biosynthetic process"/>
    <property type="evidence" value="ECO:0007669"/>
    <property type="project" value="UniProtKB-UniPathway"/>
</dbReference>
<comment type="pathway">
    <text evidence="2">Lipid metabolism.</text>
</comment>
<evidence type="ECO:0000256" key="9">
    <source>
        <dbReference type="ARBA" id="ARBA00023315"/>
    </source>
</evidence>
<dbReference type="GO" id="GO:0005886">
    <property type="term" value="C:plasma membrane"/>
    <property type="evidence" value="ECO:0007669"/>
    <property type="project" value="TreeGrafter"/>
</dbReference>
<evidence type="ECO:0000259" key="11">
    <source>
        <dbReference type="Pfam" id="PF03007"/>
    </source>
</evidence>
<dbReference type="GO" id="GO:0006071">
    <property type="term" value="P:glycerol metabolic process"/>
    <property type="evidence" value="ECO:0007669"/>
    <property type="project" value="UniProtKB-KW"/>
</dbReference>
<dbReference type="AlphaFoldDB" id="A0A2U1CW43"/>
<evidence type="ECO:0000313" key="14">
    <source>
        <dbReference type="Proteomes" id="UP000245887"/>
    </source>
</evidence>
<evidence type="ECO:0000256" key="7">
    <source>
        <dbReference type="ARBA" id="ARBA00022798"/>
    </source>
</evidence>
<accession>A0A2U1CW43</accession>
<evidence type="ECO:0000256" key="1">
    <source>
        <dbReference type="ARBA" id="ARBA00004771"/>
    </source>
</evidence>
<sequence>MSSSRSAMSSIDRAWLCMETPCSPMMIGAVLIFDRPMAVPRLKQVFRERLLRFHRFRQRVEQDGDSAWWVDDPYFDIDNHIHVTALPEPADEAALQSLASDLNSTPLDGRQPLWQVHYVSNYGAGCALIVRVHHCIADGLSLVRVLLTLTDDQPTPTLHAVSDSQTPPPQAKSGLGRHFRRLQQRFRDGKQQIKALLTNTREHRHYPLRLVQTVGDITLECAKLSLAPADPQTPLTGPLRGRKQVAWSPPLDLDMVKQVARGLNGTVNDVLMTVASGAIHDCLTQGNATPPACGIRVAVPFNLRPIDQPVEALGNQFGLVMVPLPVDVACPRMRFRQVQEQMSRIKRSWQAQVSYSLLDLFGRGPAMLERRALDLLSRKASAVLTNVPGPREPVYLAGAKLTQPHFWVPQTGGIGVGMSIFSYAGQVQFGLITDTNLGVDPTQLVSSFQTHFDQLREFAGPPESYPEIDRRRAG</sequence>
<dbReference type="Pfam" id="PF03007">
    <property type="entry name" value="WS_DGAT_cat"/>
    <property type="match status" value="1"/>
</dbReference>
<dbReference type="GO" id="GO:0004144">
    <property type="term" value="F:diacylglycerol O-acyltransferase activity"/>
    <property type="evidence" value="ECO:0007669"/>
    <property type="project" value="UniProtKB-EC"/>
</dbReference>
<evidence type="ECO:0000256" key="10">
    <source>
        <dbReference type="ARBA" id="ARBA00048109"/>
    </source>
</evidence>
<keyword evidence="6 13" id="KW-0808">Transferase</keyword>
<dbReference type="SUPFAM" id="SSF52777">
    <property type="entry name" value="CoA-dependent acyltransferases"/>
    <property type="match status" value="1"/>
</dbReference>
<evidence type="ECO:0000256" key="3">
    <source>
        <dbReference type="ARBA" id="ARBA00009587"/>
    </source>
</evidence>
<keyword evidence="8" id="KW-0443">Lipid metabolism</keyword>
<dbReference type="RefSeq" id="WP_116919360.1">
    <property type="nucleotide sequence ID" value="NZ_QEKQ01000006.1"/>
</dbReference>
<evidence type="ECO:0000256" key="2">
    <source>
        <dbReference type="ARBA" id="ARBA00005189"/>
    </source>
</evidence>
<proteinExistence type="inferred from homology"/>
<dbReference type="InterPro" id="IPR045034">
    <property type="entry name" value="O-acyltransferase_WSD1-like"/>
</dbReference>
<dbReference type="InterPro" id="IPR004255">
    <property type="entry name" value="O-acyltransferase_WSD1_N"/>
</dbReference>
<feature type="domain" description="O-acyltransferase WSD1 C-terminal" evidence="12">
    <location>
        <begin position="314"/>
        <end position="455"/>
    </location>
</feature>
<dbReference type="InterPro" id="IPR023213">
    <property type="entry name" value="CAT-like_dom_sf"/>
</dbReference>
<evidence type="ECO:0000313" key="13">
    <source>
        <dbReference type="EMBL" id="PVY75966.1"/>
    </source>
</evidence>
<keyword evidence="9 13" id="KW-0012">Acyltransferase</keyword>
<evidence type="ECO:0000259" key="12">
    <source>
        <dbReference type="Pfam" id="PF06974"/>
    </source>
</evidence>
<dbReference type="Proteomes" id="UP000245887">
    <property type="component" value="Unassembled WGS sequence"/>
</dbReference>
<evidence type="ECO:0000256" key="8">
    <source>
        <dbReference type="ARBA" id="ARBA00023098"/>
    </source>
</evidence>
<organism evidence="13 14">
    <name type="scientific">Tamilnaduibacter salinus</name>
    <dbReference type="NCBI Taxonomy" id="1484056"/>
    <lineage>
        <taxon>Bacteria</taxon>
        <taxon>Pseudomonadati</taxon>
        <taxon>Pseudomonadota</taxon>
        <taxon>Gammaproteobacteria</taxon>
        <taxon>Pseudomonadales</taxon>
        <taxon>Marinobacteraceae</taxon>
        <taxon>Tamilnaduibacter</taxon>
    </lineage>
</organism>